<reference evidence="1 2" key="1">
    <citation type="submission" date="2020-07" db="EMBL/GenBank/DDBJ databases">
        <title>Sequencing the genomes of 1000 actinobacteria strains.</title>
        <authorList>
            <person name="Klenk H.-P."/>
        </authorList>
    </citation>
    <scope>NUCLEOTIDE SEQUENCE [LARGE SCALE GENOMIC DNA]</scope>
    <source>
        <strain evidence="1 2">DSM 21349</strain>
    </source>
</reference>
<sequence length="95" mass="10280">MPYAIVHHFPGGTQEQYDASIAAVHPGPDTLPDGQIFHAAGPAPGGWTIVAVHETQESWERFRDSILMPRMQAGIEGGFASPPEETAVDLYKLLP</sequence>
<name>A0A7W3P8K9_9ACTN</name>
<dbReference type="EMBL" id="JACGXA010000001">
    <property type="protein sequence ID" value="MBA8802542.1"/>
    <property type="molecule type" value="Genomic_DNA"/>
</dbReference>
<evidence type="ECO:0008006" key="3">
    <source>
        <dbReference type="Google" id="ProtNLM"/>
    </source>
</evidence>
<accession>A0A7W3P8K9</accession>
<keyword evidence="2" id="KW-1185">Reference proteome</keyword>
<evidence type="ECO:0000313" key="1">
    <source>
        <dbReference type="EMBL" id="MBA8802542.1"/>
    </source>
</evidence>
<dbReference type="RefSeq" id="WP_182537053.1">
    <property type="nucleotide sequence ID" value="NZ_JACGXA010000001.1"/>
</dbReference>
<gene>
    <name evidence="1" type="ORF">FB382_000833</name>
</gene>
<comment type="caution">
    <text evidence="1">The sequence shown here is derived from an EMBL/GenBank/DDBJ whole genome shotgun (WGS) entry which is preliminary data.</text>
</comment>
<dbReference type="AlphaFoldDB" id="A0A7W3P8K9"/>
<evidence type="ECO:0000313" key="2">
    <source>
        <dbReference type="Proteomes" id="UP000580910"/>
    </source>
</evidence>
<dbReference type="Proteomes" id="UP000580910">
    <property type="component" value="Unassembled WGS sequence"/>
</dbReference>
<protein>
    <recommendedName>
        <fullName evidence="3">Antibiotic biosynthesis monooxygenase</fullName>
    </recommendedName>
</protein>
<organism evidence="1 2">
    <name type="scientific">Nocardioides ginsengisegetis</name>
    <dbReference type="NCBI Taxonomy" id="661491"/>
    <lineage>
        <taxon>Bacteria</taxon>
        <taxon>Bacillati</taxon>
        <taxon>Actinomycetota</taxon>
        <taxon>Actinomycetes</taxon>
        <taxon>Propionibacteriales</taxon>
        <taxon>Nocardioidaceae</taxon>
        <taxon>Nocardioides</taxon>
    </lineage>
</organism>
<proteinExistence type="predicted"/>